<dbReference type="PROSITE" id="PS51746">
    <property type="entry name" value="PPM_2"/>
    <property type="match status" value="1"/>
</dbReference>
<evidence type="ECO:0000256" key="1">
    <source>
        <dbReference type="ARBA" id="ARBA00004170"/>
    </source>
</evidence>
<dbReference type="EMBL" id="MPUH01001112">
    <property type="protein sequence ID" value="OMJ70212.1"/>
    <property type="molecule type" value="Genomic_DNA"/>
</dbReference>
<keyword evidence="3 6" id="KW-0378">Hydrolase</keyword>
<dbReference type="CDD" id="cd00143">
    <property type="entry name" value="PP2Cc"/>
    <property type="match status" value="1"/>
</dbReference>
<name>A0A1R2B0C0_9CILI</name>
<dbReference type="AlphaFoldDB" id="A0A1R2B0C0"/>
<evidence type="ECO:0000313" key="8">
    <source>
        <dbReference type="EMBL" id="OMJ70212.1"/>
    </source>
</evidence>
<evidence type="ECO:0000256" key="3">
    <source>
        <dbReference type="ARBA" id="ARBA00022801"/>
    </source>
</evidence>
<dbReference type="GO" id="GO:0046872">
    <property type="term" value="F:metal ion binding"/>
    <property type="evidence" value="ECO:0007669"/>
    <property type="project" value="UniProtKB-KW"/>
</dbReference>
<keyword evidence="5" id="KW-0472">Membrane</keyword>
<dbReference type="InterPro" id="IPR001932">
    <property type="entry name" value="PPM-type_phosphatase-like_dom"/>
</dbReference>
<keyword evidence="9" id="KW-1185">Reference proteome</keyword>
<feature type="domain" description="PPM-type phosphatase" evidence="7">
    <location>
        <begin position="56"/>
        <end position="336"/>
    </location>
</feature>
<dbReference type="GO" id="GO:0004722">
    <property type="term" value="F:protein serine/threonine phosphatase activity"/>
    <property type="evidence" value="ECO:0007669"/>
    <property type="project" value="InterPro"/>
</dbReference>
<reference evidence="8 9" key="1">
    <citation type="submission" date="2016-11" db="EMBL/GenBank/DDBJ databases">
        <title>The macronuclear genome of Stentor coeruleus: a giant cell with tiny introns.</title>
        <authorList>
            <person name="Slabodnick M."/>
            <person name="Ruby J.G."/>
            <person name="Reiff S.B."/>
            <person name="Swart E.C."/>
            <person name="Gosai S."/>
            <person name="Prabakaran S."/>
            <person name="Witkowska E."/>
            <person name="Larue G.E."/>
            <person name="Fisher S."/>
            <person name="Freeman R.M."/>
            <person name="Gunawardena J."/>
            <person name="Chu W."/>
            <person name="Stover N.A."/>
            <person name="Gregory B.D."/>
            <person name="Nowacki M."/>
            <person name="Derisi J."/>
            <person name="Roy S.W."/>
            <person name="Marshall W.F."/>
            <person name="Sood P."/>
        </authorList>
    </citation>
    <scope>NUCLEOTIDE SEQUENCE [LARGE SCALE GENOMIC DNA]</scope>
    <source>
        <strain evidence="8">WM001</strain>
    </source>
</reference>
<evidence type="ECO:0000256" key="5">
    <source>
        <dbReference type="ARBA" id="ARBA00023136"/>
    </source>
</evidence>
<evidence type="ECO:0000259" key="7">
    <source>
        <dbReference type="PROSITE" id="PS51746"/>
    </source>
</evidence>
<protein>
    <recommendedName>
        <fullName evidence="7">PPM-type phosphatase domain-containing protein</fullName>
    </recommendedName>
</protein>
<dbReference type="SMART" id="SM00332">
    <property type="entry name" value="PP2Cc"/>
    <property type="match status" value="1"/>
</dbReference>
<dbReference type="PROSITE" id="PS01032">
    <property type="entry name" value="PPM_1"/>
    <property type="match status" value="1"/>
</dbReference>
<dbReference type="SUPFAM" id="SSF81606">
    <property type="entry name" value="PP2C-like"/>
    <property type="match status" value="1"/>
</dbReference>
<keyword evidence="4 6" id="KW-0904">Protein phosphatase</keyword>
<dbReference type="InterPro" id="IPR000222">
    <property type="entry name" value="PP2C_BS"/>
</dbReference>
<evidence type="ECO:0000256" key="4">
    <source>
        <dbReference type="ARBA" id="ARBA00022912"/>
    </source>
</evidence>
<dbReference type="OrthoDB" id="10264738at2759"/>
<evidence type="ECO:0000313" key="9">
    <source>
        <dbReference type="Proteomes" id="UP000187209"/>
    </source>
</evidence>
<dbReference type="PANTHER" id="PTHR47992">
    <property type="entry name" value="PROTEIN PHOSPHATASE"/>
    <property type="match status" value="1"/>
</dbReference>
<dbReference type="Gene3D" id="3.60.40.10">
    <property type="entry name" value="PPM-type phosphatase domain"/>
    <property type="match status" value="1"/>
</dbReference>
<gene>
    <name evidence="8" type="ORF">SteCoe_31868</name>
</gene>
<proteinExistence type="inferred from homology"/>
<dbReference type="Proteomes" id="UP000187209">
    <property type="component" value="Unassembled WGS sequence"/>
</dbReference>
<sequence length="340" mass="37994">MQKSKNQNSLKYLKLAPINPFNDSNSSYSHSMSKSRRNYKLQGILPINITKNCVSRCAFISQKGNDNKTPHNLNQDSVLLQTKLNSQPYQFLFGVFDGHGLNGHSISTLLKNRISSNVPYCPKEPQEIDLIEYLENSINLASKTVMSSPIDTDISGSTLCLVIISGPHIICGNIGDSRCIIGKYNENWDFEVLSKEHKPNIPEEVERIENAGGFVSVFPNKRNQKEGILRVWTDDPEIPGLAMTRSIGDKAMKHVGVIDTCEIVKHKVCSEDKFLILASDGIWDVISNMEAVEIVSKFWKEGRSELACKGLVDAATEKWMESGDHIDDISVIVVFLHAKE</sequence>
<accession>A0A1R2B0C0</accession>
<dbReference type="Pfam" id="PF00481">
    <property type="entry name" value="PP2C"/>
    <property type="match status" value="1"/>
</dbReference>
<keyword evidence="2" id="KW-0479">Metal-binding</keyword>
<dbReference type="InterPro" id="IPR036457">
    <property type="entry name" value="PPM-type-like_dom_sf"/>
</dbReference>
<evidence type="ECO:0000256" key="6">
    <source>
        <dbReference type="RuleBase" id="RU003465"/>
    </source>
</evidence>
<comment type="similarity">
    <text evidence="6">Belongs to the PP2C family.</text>
</comment>
<comment type="subcellular location">
    <subcellularLocation>
        <location evidence="1">Membrane</location>
        <topology evidence="1">Peripheral membrane protein</topology>
    </subcellularLocation>
</comment>
<organism evidence="8 9">
    <name type="scientific">Stentor coeruleus</name>
    <dbReference type="NCBI Taxonomy" id="5963"/>
    <lineage>
        <taxon>Eukaryota</taxon>
        <taxon>Sar</taxon>
        <taxon>Alveolata</taxon>
        <taxon>Ciliophora</taxon>
        <taxon>Postciliodesmatophora</taxon>
        <taxon>Heterotrichea</taxon>
        <taxon>Heterotrichida</taxon>
        <taxon>Stentoridae</taxon>
        <taxon>Stentor</taxon>
    </lineage>
</organism>
<dbReference type="GO" id="GO:0016020">
    <property type="term" value="C:membrane"/>
    <property type="evidence" value="ECO:0007669"/>
    <property type="project" value="UniProtKB-SubCell"/>
</dbReference>
<evidence type="ECO:0000256" key="2">
    <source>
        <dbReference type="ARBA" id="ARBA00022723"/>
    </source>
</evidence>
<dbReference type="InterPro" id="IPR015655">
    <property type="entry name" value="PP2C"/>
</dbReference>
<comment type="caution">
    <text evidence="8">The sequence shown here is derived from an EMBL/GenBank/DDBJ whole genome shotgun (WGS) entry which is preliminary data.</text>
</comment>